<sequence length="135" mass="14273">MIAFTSGLASLPRTVLRTAVRHRSRHFGVRMNSSQENDPVQWGAIAASAVATPVTVWSEYTLATTGRGLPDQYGLIEGLSYLVIVGLVGWSIFTKVKTGSGLPQGPFALLGACEGISYLLIVSGIGAYIYQAAAN</sequence>
<evidence type="ECO:0000313" key="2">
    <source>
        <dbReference type="EMBL" id="KAJ8905667.1"/>
    </source>
</evidence>
<protein>
    <submittedName>
        <fullName evidence="2">Uncharacterized protein</fullName>
    </submittedName>
</protein>
<comment type="caution">
    <text evidence="2">The sequence shown here is derived from an EMBL/GenBank/DDBJ whole genome shotgun (WGS) entry which is preliminary data.</text>
</comment>
<keyword evidence="3" id="KW-1185">Reference proteome</keyword>
<dbReference type="PANTHER" id="PTHR37231:SF2">
    <property type="entry name" value="EXPRESSED PROTEIN"/>
    <property type="match status" value="1"/>
</dbReference>
<keyword evidence="1" id="KW-0472">Membrane</keyword>
<name>A0AAV8UXE1_9RHOD</name>
<dbReference type="Proteomes" id="UP001157974">
    <property type="component" value="Unassembled WGS sequence"/>
</dbReference>
<dbReference type="AlphaFoldDB" id="A0AAV8UXE1"/>
<keyword evidence="1" id="KW-1133">Transmembrane helix</keyword>
<keyword evidence="1" id="KW-0812">Transmembrane</keyword>
<feature type="transmembrane region" description="Helical" evidence="1">
    <location>
        <begin position="41"/>
        <end position="62"/>
    </location>
</feature>
<organism evidence="2 3">
    <name type="scientific">Rhodosorus marinus</name>
    <dbReference type="NCBI Taxonomy" id="101924"/>
    <lineage>
        <taxon>Eukaryota</taxon>
        <taxon>Rhodophyta</taxon>
        <taxon>Stylonematophyceae</taxon>
        <taxon>Stylonematales</taxon>
        <taxon>Stylonemataceae</taxon>
        <taxon>Rhodosorus</taxon>
    </lineage>
</organism>
<feature type="transmembrane region" description="Helical" evidence="1">
    <location>
        <begin position="105"/>
        <end position="130"/>
    </location>
</feature>
<evidence type="ECO:0000313" key="3">
    <source>
        <dbReference type="Proteomes" id="UP001157974"/>
    </source>
</evidence>
<evidence type="ECO:0000256" key="1">
    <source>
        <dbReference type="SAM" id="Phobius"/>
    </source>
</evidence>
<accession>A0AAV8UXE1</accession>
<feature type="transmembrane region" description="Helical" evidence="1">
    <location>
        <begin position="74"/>
        <end position="93"/>
    </location>
</feature>
<dbReference type="PANTHER" id="PTHR37231">
    <property type="entry name" value="EXPRESSED PROTEIN"/>
    <property type="match status" value="1"/>
</dbReference>
<gene>
    <name evidence="2" type="ORF">NDN08_002173</name>
</gene>
<proteinExistence type="predicted"/>
<reference evidence="2 3" key="1">
    <citation type="journal article" date="2023" name="Nat. Commun.">
        <title>Origin of minicircular mitochondrial genomes in red algae.</title>
        <authorList>
            <person name="Lee Y."/>
            <person name="Cho C.H."/>
            <person name="Lee Y.M."/>
            <person name="Park S.I."/>
            <person name="Yang J.H."/>
            <person name="West J.A."/>
            <person name="Bhattacharya D."/>
            <person name="Yoon H.S."/>
        </authorList>
    </citation>
    <scope>NUCLEOTIDE SEQUENCE [LARGE SCALE GENOMIC DNA]</scope>
    <source>
        <strain evidence="2 3">CCMP1338</strain>
        <tissue evidence="2">Whole cell</tissue>
    </source>
</reference>
<dbReference type="EMBL" id="JAMWBK010000004">
    <property type="protein sequence ID" value="KAJ8905667.1"/>
    <property type="molecule type" value="Genomic_DNA"/>
</dbReference>